<keyword evidence="2" id="KW-1185">Reference proteome</keyword>
<dbReference type="AlphaFoldDB" id="A0A2L0D3D0"/>
<evidence type="ECO:0000313" key="2">
    <source>
        <dbReference type="Proteomes" id="UP000238956"/>
    </source>
</evidence>
<dbReference type="PROSITE" id="PS51257">
    <property type="entry name" value="PROKAR_LIPOPROTEIN"/>
    <property type="match status" value="1"/>
</dbReference>
<evidence type="ECO:0000313" key="1">
    <source>
        <dbReference type="EMBL" id="AUW96333.1"/>
    </source>
</evidence>
<accession>A0A2L0D3D0</accession>
<proteinExistence type="predicted"/>
<name>A0A2L0D3D0_9STRE</name>
<dbReference type="EMBL" id="CP025536">
    <property type="protein sequence ID" value="AUW96333.1"/>
    <property type="molecule type" value="Genomic_DNA"/>
</dbReference>
<dbReference type="Proteomes" id="UP000238956">
    <property type="component" value="Chromosome"/>
</dbReference>
<reference evidence="1 2" key="1">
    <citation type="submission" date="2017-12" db="EMBL/GenBank/DDBJ databases">
        <authorList>
            <person name="Hurst M.R.H."/>
        </authorList>
    </citation>
    <scope>NUCLEOTIDE SEQUENCE [LARGE SCALE GENOMIC DNA]</scope>
    <source>
        <strain evidence="1 2">TH11417</strain>
    </source>
</reference>
<sequence>MNWSKVFMKLLKIILVILVSITLMGCRKVTKSDNLTVTNIHNKVIKDKTTSKDLKELFGEPLRYIHDSEKTKELYAYWSNYEGGVNYSLENNTDYWETIQDAIKGNKYSYSDFDGYYEYSGKNLGIKSVYFIMINDKVFSFKFNGDIVDESVAQKDKYLRQILD</sequence>
<organism evidence="1 2">
    <name type="scientific">Streptococcus pluranimalium</name>
    <dbReference type="NCBI Taxonomy" id="82348"/>
    <lineage>
        <taxon>Bacteria</taxon>
        <taxon>Bacillati</taxon>
        <taxon>Bacillota</taxon>
        <taxon>Bacilli</taxon>
        <taxon>Lactobacillales</taxon>
        <taxon>Streptococcaceae</taxon>
        <taxon>Streptococcus</taxon>
    </lineage>
</organism>
<reference evidence="1 2" key="2">
    <citation type="submission" date="2018-02" db="EMBL/GenBank/DDBJ databases">
        <title>Whole genome sequencing analysis of Streptococcus pluranimalium isolated from cattle infected mastitis in China.</title>
        <authorList>
            <person name="Zhang J.-R."/>
            <person name="Hu G.-Z."/>
        </authorList>
    </citation>
    <scope>NUCLEOTIDE SEQUENCE [LARGE SCALE GENOMIC DNA]</scope>
    <source>
        <strain evidence="1 2">TH11417</strain>
    </source>
</reference>
<dbReference type="KEGG" id="splr:C0J00_03980"/>
<evidence type="ECO:0008006" key="3">
    <source>
        <dbReference type="Google" id="ProtNLM"/>
    </source>
</evidence>
<protein>
    <recommendedName>
        <fullName evidence="3">Lipoprotein</fullName>
    </recommendedName>
</protein>
<gene>
    <name evidence="1" type="ORF">C0J00_03980</name>
</gene>